<keyword evidence="1" id="KW-0560">Oxidoreductase</keyword>
<reference evidence="4" key="1">
    <citation type="journal article" date="2019" name="Int. J. Syst. Evol. Microbiol.">
        <title>The Global Catalogue of Microorganisms (GCM) 10K type strain sequencing project: providing services to taxonomists for standard genome sequencing and annotation.</title>
        <authorList>
            <consortium name="The Broad Institute Genomics Platform"/>
            <consortium name="The Broad Institute Genome Sequencing Center for Infectious Disease"/>
            <person name="Wu L."/>
            <person name="Ma J."/>
        </authorList>
    </citation>
    <scope>NUCLEOTIDE SEQUENCE [LARGE SCALE GENOMIC DNA]</scope>
    <source>
        <strain evidence="4">CCUG 62982</strain>
    </source>
</reference>
<keyword evidence="4" id="KW-1185">Reference proteome</keyword>
<dbReference type="InterPro" id="IPR050982">
    <property type="entry name" value="Auxin_biosynth/cation_transpt"/>
</dbReference>
<evidence type="ECO:0000256" key="1">
    <source>
        <dbReference type="ARBA" id="ARBA00023002"/>
    </source>
</evidence>
<proteinExistence type="predicted"/>
<protein>
    <submittedName>
        <fullName evidence="3">NAD(P)-binding domain-containing protein</fullName>
    </submittedName>
</protein>
<dbReference type="SUPFAM" id="SSF51905">
    <property type="entry name" value="FAD/NAD(P)-binding domain"/>
    <property type="match status" value="1"/>
</dbReference>
<dbReference type="PANTHER" id="PTHR43539:SF91">
    <property type="entry name" value="FAD-DEPENDENT URATE HYDROXYLASE"/>
    <property type="match status" value="1"/>
</dbReference>
<dbReference type="Pfam" id="PF13454">
    <property type="entry name" value="NAD_binding_9"/>
    <property type="match status" value="1"/>
</dbReference>
<feature type="domain" description="FAD-dependent urate hydroxylase HpyO/Asp monooxygenase CreE-like FAD/NAD(P)-binding" evidence="2">
    <location>
        <begin position="35"/>
        <end position="177"/>
    </location>
</feature>
<comment type="caution">
    <text evidence="3">The sequence shown here is derived from an EMBL/GenBank/DDBJ whole genome shotgun (WGS) entry which is preliminary data.</text>
</comment>
<dbReference type="Gene3D" id="3.50.50.60">
    <property type="entry name" value="FAD/NAD(P)-binding domain"/>
    <property type="match status" value="1"/>
</dbReference>
<dbReference type="EMBL" id="JBHTJG010000008">
    <property type="protein sequence ID" value="MFD0947741.1"/>
    <property type="molecule type" value="Genomic_DNA"/>
</dbReference>
<evidence type="ECO:0000259" key="2">
    <source>
        <dbReference type="Pfam" id="PF13454"/>
    </source>
</evidence>
<name>A0ABW3H8A8_9SPHN</name>
<organism evidence="3 4">
    <name type="scientific">Sphingomonas canadensis</name>
    <dbReference type="NCBI Taxonomy" id="1219257"/>
    <lineage>
        <taxon>Bacteria</taxon>
        <taxon>Pseudomonadati</taxon>
        <taxon>Pseudomonadota</taxon>
        <taxon>Alphaproteobacteria</taxon>
        <taxon>Sphingomonadales</taxon>
        <taxon>Sphingomonadaceae</taxon>
        <taxon>Sphingomonas</taxon>
    </lineage>
</organism>
<gene>
    <name evidence="3" type="ORF">ACFQ1E_15440</name>
</gene>
<evidence type="ECO:0000313" key="3">
    <source>
        <dbReference type="EMBL" id="MFD0947741.1"/>
    </source>
</evidence>
<dbReference type="Proteomes" id="UP001596977">
    <property type="component" value="Unassembled WGS sequence"/>
</dbReference>
<evidence type="ECO:0000313" key="4">
    <source>
        <dbReference type="Proteomes" id="UP001596977"/>
    </source>
</evidence>
<accession>A0ABW3H8A8</accession>
<sequence>MTLAEHNARVAHDLACLNWGEPDWLEPRPGTYDAIIVGGGQSGLGAAFGLMRERIGNILVLDENPAGYEGPWDTYARMATLRTPKHLTAIDLGLASLTFRTWWEAQHGAEGWEAIGKIPRRDWMDYLRWYRAVLALPVRNEARVSLVEPLGGGTGFRVHLEGGDPLLARKVILATGIQGGGDWHTPGFIRDALPRHRYAHTSEPIDFAALAGRRIAVLGGGASAFDNAATALAAGAAAVAVHVRRAELPQVNPIRFMEGSGLIPRYAALDDAAKYAAMASFFTRNQPPTVDMFEAAAAYPGFALHLGSPWLSVAEKDGAVEVETPKGRFAYDFLILSTGLVTDPALRPELALVHGRIARWADRHAPPPEIANPLVCAHPYLGPGFELLPRDPGDADALHGLFAFNYSALISLGLSASALSGLKHALPRLVAGVADQLFRDDAADILARYHGYAEPEFTARWTPAGTGDAA</sequence>
<dbReference type="InterPro" id="IPR038732">
    <property type="entry name" value="HpyO/CreE_NAD-binding"/>
</dbReference>
<dbReference type="RefSeq" id="WP_264945418.1">
    <property type="nucleotide sequence ID" value="NZ_JAPDRA010000008.1"/>
</dbReference>
<dbReference type="InterPro" id="IPR036188">
    <property type="entry name" value="FAD/NAD-bd_sf"/>
</dbReference>
<dbReference type="PANTHER" id="PTHR43539">
    <property type="entry name" value="FLAVIN-BINDING MONOOXYGENASE-LIKE PROTEIN (AFU_ORTHOLOGUE AFUA_4G09220)"/>
    <property type="match status" value="1"/>
</dbReference>